<comment type="caution">
    <text evidence="3">The sequence shown here is derived from an EMBL/GenBank/DDBJ whole genome shotgun (WGS) entry which is preliminary data.</text>
</comment>
<gene>
    <name evidence="3" type="ORF">PCOR1329_LOCUS65869</name>
</gene>
<reference evidence="3" key="1">
    <citation type="submission" date="2023-10" db="EMBL/GenBank/DDBJ databases">
        <authorList>
            <person name="Chen Y."/>
            <person name="Shah S."/>
            <person name="Dougan E. K."/>
            <person name="Thang M."/>
            <person name="Chan C."/>
        </authorList>
    </citation>
    <scope>NUCLEOTIDE SEQUENCE [LARGE SCALE GENOMIC DNA]</scope>
</reference>
<dbReference type="Proteomes" id="UP001189429">
    <property type="component" value="Unassembled WGS sequence"/>
</dbReference>
<evidence type="ECO:0000256" key="1">
    <source>
        <dbReference type="SAM" id="MobiDB-lite"/>
    </source>
</evidence>
<dbReference type="EMBL" id="CAUYUJ010018456">
    <property type="protein sequence ID" value="CAK0883737.1"/>
    <property type="molecule type" value="Genomic_DNA"/>
</dbReference>
<keyword evidence="2" id="KW-0812">Transmembrane</keyword>
<feature type="compositionally biased region" description="Low complexity" evidence="1">
    <location>
        <begin position="51"/>
        <end position="61"/>
    </location>
</feature>
<evidence type="ECO:0000313" key="3">
    <source>
        <dbReference type="EMBL" id="CAK0883737.1"/>
    </source>
</evidence>
<feature type="compositionally biased region" description="Low complexity" evidence="1">
    <location>
        <begin position="25"/>
        <end position="37"/>
    </location>
</feature>
<protein>
    <submittedName>
        <fullName evidence="3">Uncharacterized protein</fullName>
    </submittedName>
</protein>
<feature type="transmembrane region" description="Helical" evidence="2">
    <location>
        <begin position="164"/>
        <end position="182"/>
    </location>
</feature>
<keyword evidence="4" id="KW-1185">Reference proteome</keyword>
<evidence type="ECO:0000313" key="4">
    <source>
        <dbReference type="Proteomes" id="UP001189429"/>
    </source>
</evidence>
<keyword evidence="2" id="KW-0472">Membrane</keyword>
<name>A0ABN9WBT0_9DINO</name>
<organism evidence="3 4">
    <name type="scientific">Prorocentrum cordatum</name>
    <dbReference type="NCBI Taxonomy" id="2364126"/>
    <lineage>
        <taxon>Eukaryota</taxon>
        <taxon>Sar</taxon>
        <taxon>Alveolata</taxon>
        <taxon>Dinophyceae</taxon>
        <taxon>Prorocentrales</taxon>
        <taxon>Prorocentraceae</taxon>
        <taxon>Prorocentrum</taxon>
    </lineage>
</organism>
<feature type="region of interest" description="Disordered" evidence="1">
    <location>
        <begin position="20"/>
        <end position="88"/>
    </location>
</feature>
<proteinExistence type="predicted"/>
<sequence length="209" mass="21545">MTQVQRDSFFTACHQARCRGGAGAGEAPARAALRARAPAPPRAARARARMADAADAAGPAERAAEAPEEDAAGEQAGAAGAGGGEGAAAAAAGGQTAEELERIRVRCWACTCLIQLPSESVPEGKTAGEIYFTCGGCGANNLPGSVAILQPPDPKWWQVLLKKAVGNFLFVFVPSLVVYIGAGAESFGRRALLERAQAQDPMDLVQQRS</sequence>
<evidence type="ECO:0000256" key="2">
    <source>
        <dbReference type="SAM" id="Phobius"/>
    </source>
</evidence>
<keyword evidence="2" id="KW-1133">Transmembrane helix</keyword>
<accession>A0ABN9WBT0</accession>